<evidence type="ECO:0000256" key="1">
    <source>
        <dbReference type="SAM" id="Phobius"/>
    </source>
</evidence>
<keyword evidence="1" id="KW-1133">Transmembrane helix</keyword>
<dbReference type="Proteomes" id="UP001181693">
    <property type="component" value="Unassembled WGS sequence"/>
</dbReference>
<reference evidence="2" key="1">
    <citation type="thesis" date="2020" institute="ProQuest LLC" country="789 East Eisenhower Parkway, Ann Arbor, MI, USA">
        <title>Comparative Genomics and Chromosome Evolution.</title>
        <authorList>
            <person name="Mudd A.B."/>
        </authorList>
    </citation>
    <scope>NUCLEOTIDE SEQUENCE</scope>
    <source>
        <strain evidence="2">1538</strain>
        <tissue evidence="2">Blood</tissue>
    </source>
</reference>
<dbReference type="EMBL" id="DYDO01000002">
    <property type="protein sequence ID" value="DBA30582.1"/>
    <property type="molecule type" value="Genomic_DNA"/>
</dbReference>
<gene>
    <name evidence="2" type="ORF">GDO54_006544</name>
</gene>
<sequence length="89" mass="10433">MDDEAKQAFRTYFPTFYGIGNYVFFCMCMFTTIQSCTREYAYLKGYQGCLSICRFQCRKSKLTIPLMSPKSKQHLKLCLIDLDVLNKNI</sequence>
<proteinExistence type="predicted"/>
<keyword evidence="1" id="KW-0472">Membrane</keyword>
<name>A0AAV3AUX5_PYXAD</name>
<evidence type="ECO:0000313" key="2">
    <source>
        <dbReference type="EMBL" id="DBA30582.1"/>
    </source>
</evidence>
<feature type="transmembrane region" description="Helical" evidence="1">
    <location>
        <begin position="12"/>
        <end position="33"/>
    </location>
</feature>
<evidence type="ECO:0000313" key="3">
    <source>
        <dbReference type="Proteomes" id="UP001181693"/>
    </source>
</evidence>
<keyword evidence="3" id="KW-1185">Reference proteome</keyword>
<keyword evidence="1" id="KW-0812">Transmembrane</keyword>
<accession>A0AAV3AUX5</accession>
<protein>
    <submittedName>
        <fullName evidence="2">Uncharacterized protein</fullName>
    </submittedName>
</protein>
<comment type="caution">
    <text evidence="2">The sequence shown here is derived from an EMBL/GenBank/DDBJ whole genome shotgun (WGS) entry which is preliminary data.</text>
</comment>
<dbReference type="AlphaFoldDB" id="A0AAV3AUX5"/>
<organism evidence="2 3">
    <name type="scientific">Pyxicephalus adspersus</name>
    <name type="common">African bullfrog</name>
    <dbReference type="NCBI Taxonomy" id="30357"/>
    <lineage>
        <taxon>Eukaryota</taxon>
        <taxon>Metazoa</taxon>
        <taxon>Chordata</taxon>
        <taxon>Craniata</taxon>
        <taxon>Vertebrata</taxon>
        <taxon>Euteleostomi</taxon>
        <taxon>Amphibia</taxon>
        <taxon>Batrachia</taxon>
        <taxon>Anura</taxon>
        <taxon>Neobatrachia</taxon>
        <taxon>Ranoidea</taxon>
        <taxon>Pyxicephalidae</taxon>
        <taxon>Pyxicephalinae</taxon>
        <taxon>Pyxicephalus</taxon>
    </lineage>
</organism>